<gene>
    <name evidence="6" type="ORF">IU449_28445</name>
</gene>
<dbReference type="InterPro" id="IPR027417">
    <property type="entry name" value="P-loop_NTPase"/>
</dbReference>
<keyword evidence="4" id="KW-0804">Transcription</keyword>
<dbReference type="PANTHER" id="PTHR46577:SF1">
    <property type="entry name" value="HTH-TYPE TRANSCRIPTIONAL REGULATORY PROTEIN GABR"/>
    <property type="match status" value="1"/>
</dbReference>
<protein>
    <submittedName>
        <fullName evidence="6">GntR family transcriptional regulator</fullName>
    </submittedName>
</protein>
<accession>A0ABS0DJT4</accession>
<dbReference type="InterPro" id="IPR036388">
    <property type="entry name" value="WH-like_DNA-bd_sf"/>
</dbReference>
<dbReference type="InterPro" id="IPR000524">
    <property type="entry name" value="Tscrpt_reg_HTH_GntR"/>
</dbReference>
<dbReference type="CDD" id="cd07377">
    <property type="entry name" value="WHTH_GntR"/>
    <property type="match status" value="1"/>
</dbReference>
<keyword evidence="3" id="KW-0238">DNA-binding</keyword>
<sequence>MTEQISSNDPRSAQIARELRNDIESGRLRPGDKMPTSRVLADQWGVGVGTVNKAMDTLLAEGLIVSRARSGRVVALPGSAPAGRIAGRPRVVFVGGYAGSGKTETGRIIARETGWAMLDKDTITRSVVDAALVQLGSTISDRESPTYLEVVRPAEYQCLEAAVMENAGCAVSVVATAPYLREFHSPAWFERTSAALAGLGVEMSVVWIRCSAESMRSYVERRGAARDTWKLANWDTYIGTVDLEFTPPWPHTVIHNNPSDPPLQGQIKDFLRSLEPSR</sequence>
<evidence type="ECO:0000259" key="5">
    <source>
        <dbReference type="PROSITE" id="PS50949"/>
    </source>
</evidence>
<dbReference type="RefSeq" id="WP_195005264.1">
    <property type="nucleotide sequence ID" value="NZ_JADLQN010000016.1"/>
</dbReference>
<dbReference type="SUPFAM" id="SSF46785">
    <property type="entry name" value="Winged helix' DNA-binding domain"/>
    <property type="match status" value="1"/>
</dbReference>
<keyword evidence="1" id="KW-0663">Pyridoxal phosphate</keyword>
<dbReference type="EMBL" id="JADLQN010000016">
    <property type="protein sequence ID" value="MBF6358430.1"/>
    <property type="molecule type" value="Genomic_DNA"/>
</dbReference>
<dbReference type="SMART" id="SM00345">
    <property type="entry name" value="HTH_GNTR"/>
    <property type="match status" value="1"/>
</dbReference>
<feature type="domain" description="HTH gntR-type" evidence="5">
    <location>
        <begin position="9"/>
        <end position="77"/>
    </location>
</feature>
<name>A0ABS0DJT4_9NOCA</name>
<dbReference type="SUPFAM" id="SSF52540">
    <property type="entry name" value="P-loop containing nucleoside triphosphate hydrolases"/>
    <property type="match status" value="1"/>
</dbReference>
<dbReference type="Gene3D" id="3.40.50.300">
    <property type="entry name" value="P-loop containing nucleotide triphosphate hydrolases"/>
    <property type="match status" value="1"/>
</dbReference>
<proteinExistence type="predicted"/>
<evidence type="ECO:0000313" key="6">
    <source>
        <dbReference type="EMBL" id="MBF6358430.1"/>
    </source>
</evidence>
<dbReference type="Pfam" id="PF13671">
    <property type="entry name" value="AAA_33"/>
    <property type="match status" value="1"/>
</dbReference>
<keyword evidence="2" id="KW-0805">Transcription regulation</keyword>
<dbReference type="Proteomes" id="UP000707731">
    <property type="component" value="Unassembled WGS sequence"/>
</dbReference>
<evidence type="ECO:0000256" key="4">
    <source>
        <dbReference type="ARBA" id="ARBA00023163"/>
    </source>
</evidence>
<keyword evidence="7" id="KW-1185">Reference proteome</keyword>
<dbReference type="InterPro" id="IPR051446">
    <property type="entry name" value="HTH_trans_reg/aminotransferase"/>
</dbReference>
<evidence type="ECO:0000256" key="1">
    <source>
        <dbReference type="ARBA" id="ARBA00022898"/>
    </source>
</evidence>
<reference evidence="6 7" key="1">
    <citation type="submission" date="2020-10" db="EMBL/GenBank/DDBJ databases">
        <title>Identification of Nocardia species via Next-generation sequencing and recognition of intraspecies genetic diversity.</title>
        <authorList>
            <person name="Li P."/>
            <person name="Li P."/>
            <person name="Lu B."/>
        </authorList>
    </citation>
    <scope>NUCLEOTIDE SEQUENCE [LARGE SCALE GENOMIC DNA]</scope>
    <source>
        <strain evidence="6 7">BJ06-0143</strain>
    </source>
</reference>
<dbReference type="Gene3D" id="1.10.10.10">
    <property type="entry name" value="Winged helix-like DNA-binding domain superfamily/Winged helix DNA-binding domain"/>
    <property type="match status" value="1"/>
</dbReference>
<dbReference type="PROSITE" id="PS50949">
    <property type="entry name" value="HTH_GNTR"/>
    <property type="match status" value="1"/>
</dbReference>
<dbReference type="InterPro" id="IPR036390">
    <property type="entry name" value="WH_DNA-bd_sf"/>
</dbReference>
<organism evidence="6 7">
    <name type="scientific">Nocardia higoensis</name>
    <dbReference type="NCBI Taxonomy" id="228599"/>
    <lineage>
        <taxon>Bacteria</taxon>
        <taxon>Bacillati</taxon>
        <taxon>Actinomycetota</taxon>
        <taxon>Actinomycetes</taxon>
        <taxon>Mycobacteriales</taxon>
        <taxon>Nocardiaceae</taxon>
        <taxon>Nocardia</taxon>
    </lineage>
</organism>
<evidence type="ECO:0000256" key="3">
    <source>
        <dbReference type="ARBA" id="ARBA00023125"/>
    </source>
</evidence>
<comment type="caution">
    <text evidence="6">The sequence shown here is derived from an EMBL/GenBank/DDBJ whole genome shotgun (WGS) entry which is preliminary data.</text>
</comment>
<dbReference type="Pfam" id="PF00392">
    <property type="entry name" value="GntR"/>
    <property type="match status" value="1"/>
</dbReference>
<evidence type="ECO:0000313" key="7">
    <source>
        <dbReference type="Proteomes" id="UP000707731"/>
    </source>
</evidence>
<dbReference type="PANTHER" id="PTHR46577">
    <property type="entry name" value="HTH-TYPE TRANSCRIPTIONAL REGULATORY PROTEIN GABR"/>
    <property type="match status" value="1"/>
</dbReference>
<evidence type="ECO:0000256" key="2">
    <source>
        <dbReference type="ARBA" id="ARBA00023015"/>
    </source>
</evidence>